<evidence type="ECO:0000313" key="3">
    <source>
        <dbReference type="Proteomes" id="UP001497453"/>
    </source>
</evidence>
<name>A0ABP1DFC4_9APHY</name>
<feature type="compositionally biased region" description="Pro residues" evidence="1">
    <location>
        <begin position="385"/>
        <end position="398"/>
    </location>
</feature>
<keyword evidence="3" id="KW-1185">Reference proteome</keyword>
<feature type="region of interest" description="Disordered" evidence="1">
    <location>
        <begin position="283"/>
        <end position="344"/>
    </location>
</feature>
<protein>
    <recommendedName>
        <fullName evidence="4">Telomere replication protein EST3</fullName>
    </recommendedName>
</protein>
<organism evidence="2 3">
    <name type="scientific">Somion occarium</name>
    <dbReference type="NCBI Taxonomy" id="3059160"/>
    <lineage>
        <taxon>Eukaryota</taxon>
        <taxon>Fungi</taxon>
        <taxon>Dikarya</taxon>
        <taxon>Basidiomycota</taxon>
        <taxon>Agaricomycotina</taxon>
        <taxon>Agaricomycetes</taxon>
        <taxon>Polyporales</taxon>
        <taxon>Cerrenaceae</taxon>
        <taxon>Somion</taxon>
    </lineage>
</organism>
<gene>
    <name evidence="2" type="ORF">GFSPODELE1_LOCUS5928</name>
</gene>
<feature type="compositionally biased region" description="Polar residues" evidence="1">
    <location>
        <begin position="467"/>
        <end position="538"/>
    </location>
</feature>
<feature type="region of interest" description="Disordered" evidence="1">
    <location>
        <begin position="699"/>
        <end position="1123"/>
    </location>
</feature>
<dbReference type="EMBL" id="OZ037947">
    <property type="protein sequence ID" value="CAL1706545.1"/>
    <property type="molecule type" value="Genomic_DNA"/>
</dbReference>
<dbReference type="Proteomes" id="UP001497453">
    <property type="component" value="Chromosome 4"/>
</dbReference>
<feature type="compositionally biased region" description="Basic and acidic residues" evidence="1">
    <location>
        <begin position="943"/>
        <end position="959"/>
    </location>
</feature>
<feature type="compositionally biased region" description="Acidic residues" evidence="1">
    <location>
        <begin position="663"/>
        <end position="679"/>
    </location>
</feature>
<feature type="compositionally biased region" description="Basic and acidic residues" evidence="1">
    <location>
        <begin position="331"/>
        <end position="343"/>
    </location>
</feature>
<sequence length="1172" mass="127594">MSNSIPSPWIANYLTSVAETYGGNLSSVKPDSKARKAQLIKFLTHQRPNPESWVWAIISDKVHHIPVRFSKETIQTYMNDPSRMAELFTDHRTVFVTVKNIRPMFTRVPIGDGKGLDPRERIALDVDSVNVKGAFGDDPWGRPKDVETVEDIQSWSKGLSDPHGGGGNILKLRKQQQADSSNPPKPLAEQTTLVQLSARQGPVIPAMPPVHMNAKKQHIRRWKVIAENLTHHLPDDEIYRTVKTTPFSRGEADQPITEAGHTDFHREADSPKLPHRKVLHALDITSSPPASPRSNWDGEPSPPATPSHWSPSIRGSQRHSSPEVDNDEIELPSHNKAYDDNLRSRSNSAMLVDVKQEENLRGPSPIQNAGRSSVPPSPMSSVPAAPTPAQGPKPPPPTASDQLMDRETPNRIKDVPSTFGSMYPPTSPFSPMSREQGTPPRQDIKTNLGDRSFHPYLSGPGRILVPNSDSSGTASQPQGRSQSLPAVFSSQNQPLSQVRTSQSLPNILDSQSLIVQDSQSQPQGRSQLRNEIMPSSDQVEPPASSRIDVKEPATPSPVDYIPSTPAHAPPVSQVSVIETWPSSEIRRNNRRPPTSPIEPADSPFKTQKLTGNESKRETGDADDVEARVAAEYALNDEDKSAEADDEAASNASTDDPDSHALEEEPEYVDDVEVDQLDSDDEITDVMVRQSEVAVLAEDLEQPVKRAVDGDKSDDIIPHDVPMLSSSRASSVKSTTKQTKSVSRTYSSDLPAMPSSPDVFLSEASFRQESQLHSNPRSVSERRSQKSSQTPPVSSEEPVRGLPEQTAQIPSPTVTQMNKTVQISQNQDFTQISAAHHEKSVAPVPTTPMAGPSTGNHDVDAWRAPSFMRQQEQGKVDARPGTSVPVVTRKAKRPISVISVSSSSERDEPPPAKKRKVAPQQVIEIESSPEPSPPRILAPPAGRADAKGKGKDVLKADLVKHSTPRLPHIDLRRSASILSTRSRGSKKRTSDRSVESTLKPNASSASMADVSRPTSSASPVREIDFRVLSRTSSTSARDSSRNPREPGDSGPRMTEPVNVEPVLSSRPPSTKESNASQSPENALKTSSRSRKGKEVDRGGGGSPFASSSAIPTASTGEGKSRDVRGKGFKIDADVRQVNGLPPVTWGVLKDILLRTGRARFKQQQKQKKGDPGP</sequence>
<evidence type="ECO:0000256" key="1">
    <source>
        <dbReference type="SAM" id="MobiDB-lite"/>
    </source>
</evidence>
<feature type="compositionally biased region" description="Polar residues" evidence="1">
    <location>
        <begin position="994"/>
        <end position="1017"/>
    </location>
</feature>
<feature type="compositionally biased region" description="Polar residues" evidence="1">
    <location>
        <begin position="1065"/>
        <end position="1085"/>
    </location>
</feature>
<proteinExistence type="predicted"/>
<feature type="compositionally biased region" description="Basic and acidic residues" evidence="1">
    <location>
        <begin position="613"/>
        <end position="628"/>
    </location>
</feature>
<feature type="compositionally biased region" description="Basic and acidic residues" evidence="1">
    <location>
        <begin position="403"/>
        <end position="414"/>
    </location>
</feature>
<feature type="compositionally biased region" description="Basic and acidic residues" evidence="1">
    <location>
        <begin position="1037"/>
        <end position="1046"/>
    </location>
</feature>
<accession>A0ABP1DFC4</accession>
<feature type="compositionally biased region" description="Polar residues" evidence="1">
    <location>
        <begin position="307"/>
        <end position="319"/>
    </location>
</feature>
<feature type="compositionally biased region" description="Low complexity" evidence="1">
    <location>
        <begin position="724"/>
        <end position="742"/>
    </location>
</feature>
<feature type="compositionally biased region" description="Polar residues" evidence="1">
    <location>
        <begin position="572"/>
        <end position="582"/>
    </location>
</feature>
<feature type="compositionally biased region" description="Polar residues" evidence="1">
    <location>
        <begin position="764"/>
        <end position="777"/>
    </location>
</feature>
<feature type="region of interest" description="Disordered" evidence="1">
    <location>
        <begin position="356"/>
        <end position="679"/>
    </location>
</feature>
<evidence type="ECO:0000313" key="2">
    <source>
        <dbReference type="EMBL" id="CAL1706545.1"/>
    </source>
</evidence>
<feature type="compositionally biased region" description="Polar residues" evidence="1">
    <location>
        <begin position="804"/>
        <end position="832"/>
    </location>
</feature>
<reference evidence="3" key="1">
    <citation type="submission" date="2024-04" db="EMBL/GenBank/DDBJ databases">
        <authorList>
            <person name="Shaw F."/>
            <person name="Minotto A."/>
        </authorList>
    </citation>
    <scope>NUCLEOTIDE SEQUENCE [LARGE SCALE GENOMIC DNA]</scope>
</reference>
<feature type="compositionally biased region" description="Basic and acidic residues" evidence="1">
    <location>
        <begin position="701"/>
        <end position="717"/>
    </location>
</feature>
<evidence type="ECO:0008006" key="4">
    <source>
        <dbReference type="Google" id="ProtNLM"/>
    </source>
</evidence>
<feature type="compositionally biased region" description="Polar residues" evidence="1">
    <location>
        <begin position="284"/>
        <end position="294"/>
    </location>
</feature>